<organism evidence="4 5">
    <name type="scientific">Cohnella zeiphila</name>
    <dbReference type="NCBI Taxonomy" id="2761120"/>
    <lineage>
        <taxon>Bacteria</taxon>
        <taxon>Bacillati</taxon>
        <taxon>Bacillota</taxon>
        <taxon>Bacilli</taxon>
        <taxon>Bacillales</taxon>
        <taxon>Paenibacillaceae</taxon>
        <taxon>Cohnella</taxon>
    </lineage>
</organism>
<comment type="similarity">
    <text evidence="1">Belongs to the Gfo/Idh/MocA family.</text>
</comment>
<proteinExistence type="inferred from homology"/>
<feature type="domain" description="Gfo/Idh/MocA-like oxidoreductase N-terminal" evidence="2">
    <location>
        <begin position="1"/>
        <end position="119"/>
    </location>
</feature>
<dbReference type="InterPro" id="IPR004104">
    <property type="entry name" value="Gfo/Idh/MocA-like_OxRdtase_C"/>
</dbReference>
<dbReference type="PANTHER" id="PTHR43377:SF1">
    <property type="entry name" value="BILIVERDIN REDUCTASE A"/>
    <property type="match status" value="1"/>
</dbReference>
<accession>A0A7X0VV02</accession>
<evidence type="ECO:0000313" key="5">
    <source>
        <dbReference type="Proteomes" id="UP000564644"/>
    </source>
</evidence>
<dbReference type="Proteomes" id="UP000564644">
    <property type="component" value="Unassembled WGS sequence"/>
</dbReference>
<evidence type="ECO:0000256" key="1">
    <source>
        <dbReference type="ARBA" id="ARBA00010928"/>
    </source>
</evidence>
<sequence>MRVAVVGCGGMGHVHAQSFAGMADAELVGVCDIDAELAGELARKTGTRAFSSFADMLRETDPQVISIALPSYLHKQAVLEAAEAGRHVICEKPVALSLEDTDEMIAACRRNGVRLFVGHVVRFFPEYEQARRQIAEAQIGEPGVAHAKRIGGHPGNAKGWFKDPAKSGGVIVDMMIHDIDFMRWIWGEVKSVYAMNACTDDSDYALVTLEFANGAAANLEAHWGDPGPFRYAAEIAGSAGLIQLNSAASGSLQIRTRAHAERDGRFAEIPQSPGILSPYDRELAHFLACVRDGAEPLVTAEDAREALRIALAALESIRTGKAVLL</sequence>
<evidence type="ECO:0000259" key="3">
    <source>
        <dbReference type="Pfam" id="PF02894"/>
    </source>
</evidence>
<dbReference type="Gene3D" id="3.30.360.10">
    <property type="entry name" value="Dihydrodipicolinate Reductase, domain 2"/>
    <property type="match status" value="1"/>
</dbReference>
<gene>
    <name evidence="4" type="ORF">H7C18_08050</name>
</gene>
<dbReference type="InterPro" id="IPR000683">
    <property type="entry name" value="Gfo/Idh/MocA-like_OxRdtase_N"/>
</dbReference>
<dbReference type="Gene3D" id="3.40.50.720">
    <property type="entry name" value="NAD(P)-binding Rossmann-like Domain"/>
    <property type="match status" value="1"/>
</dbReference>
<dbReference type="Pfam" id="PF02894">
    <property type="entry name" value="GFO_IDH_MocA_C"/>
    <property type="match status" value="1"/>
</dbReference>
<dbReference type="SUPFAM" id="SSF55347">
    <property type="entry name" value="Glyceraldehyde-3-phosphate dehydrogenase-like, C-terminal domain"/>
    <property type="match status" value="1"/>
</dbReference>
<dbReference type="RefSeq" id="WP_185128508.1">
    <property type="nucleotide sequence ID" value="NZ_JACJVO010000009.1"/>
</dbReference>
<protein>
    <submittedName>
        <fullName evidence="4">Gfo/Idh/MocA family oxidoreductase</fullName>
    </submittedName>
</protein>
<comment type="caution">
    <text evidence="4">The sequence shown here is derived from an EMBL/GenBank/DDBJ whole genome shotgun (WGS) entry which is preliminary data.</text>
</comment>
<reference evidence="4 5" key="1">
    <citation type="submission" date="2020-08" db="EMBL/GenBank/DDBJ databases">
        <title>Cohnella phylogeny.</title>
        <authorList>
            <person name="Dunlap C."/>
        </authorList>
    </citation>
    <scope>NUCLEOTIDE SEQUENCE [LARGE SCALE GENOMIC DNA]</scope>
    <source>
        <strain evidence="4 5">CBP 2801</strain>
    </source>
</reference>
<dbReference type="Pfam" id="PF01408">
    <property type="entry name" value="GFO_IDH_MocA"/>
    <property type="match status" value="1"/>
</dbReference>
<dbReference type="InterPro" id="IPR036291">
    <property type="entry name" value="NAD(P)-bd_dom_sf"/>
</dbReference>
<evidence type="ECO:0000259" key="2">
    <source>
        <dbReference type="Pfam" id="PF01408"/>
    </source>
</evidence>
<dbReference type="InterPro" id="IPR051450">
    <property type="entry name" value="Gfo/Idh/MocA_Oxidoreductases"/>
</dbReference>
<dbReference type="AlphaFoldDB" id="A0A7X0VV02"/>
<feature type="domain" description="Gfo/Idh/MocA-like oxidoreductase C-terminal" evidence="3">
    <location>
        <begin position="131"/>
        <end position="323"/>
    </location>
</feature>
<evidence type="ECO:0000313" key="4">
    <source>
        <dbReference type="EMBL" id="MBB6730852.1"/>
    </source>
</evidence>
<dbReference type="EMBL" id="JACJVO010000009">
    <property type="protein sequence ID" value="MBB6730852.1"/>
    <property type="molecule type" value="Genomic_DNA"/>
</dbReference>
<dbReference type="PANTHER" id="PTHR43377">
    <property type="entry name" value="BILIVERDIN REDUCTASE A"/>
    <property type="match status" value="1"/>
</dbReference>
<dbReference type="GO" id="GO:0000166">
    <property type="term" value="F:nucleotide binding"/>
    <property type="evidence" value="ECO:0007669"/>
    <property type="project" value="InterPro"/>
</dbReference>
<keyword evidence="5" id="KW-1185">Reference proteome</keyword>
<name>A0A7X0VV02_9BACL</name>
<dbReference type="SUPFAM" id="SSF51735">
    <property type="entry name" value="NAD(P)-binding Rossmann-fold domains"/>
    <property type="match status" value="1"/>
</dbReference>